<protein>
    <submittedName>
        <fullName evidence="2">Uncharacterized protein</fullName>
    </submittedName>
</protein>
<evidence type="ECO:0000256" key="1">
    <source>
        <dbReference type="SAM" id="Phobius"/>
    </source>
</evidence>
<proteinExistence type="predicted"/>
<dbReference type="EMBL" id="QRDW01000017">
    <property type="protein sequence ID" value="RED44142.1"/>
    <property type="molecule type" value="Genomic_DNA"/>
</dbReference>
<comment type="caution">
    <text evidence="2">The sequence shown here is derived from an EMBL/GenBank/DDBJ whole genome shotgun (WGS) entry which is preliminary data.</text>
</comment>
<dbReference type="Proteomes" id="UP000256845">
    <property type="component" value="Unassembled WGS sequence"/>
</dbReference>
<keyword evidence="1" id="KW-0472">Membrane</keyword>
<organism evidence="2 3">
    <name type="scientific">Aestuariispira insulae</name>
    <dbReference type="NCBI Taxonomy" id="1461337"/>
    <lineage>
        <taxon>Bacteria</taxon>
        <taxon>Pseudomonadati</taxon>
        <taxon>Pseudomonadota</taxon>
        <taxon>Alphaproteobacteria</taxon>
        <taxon>Rhodospirillales</taxon>
        <taxon>Kiloniellaceae</taxon>
        <taxon>Aestuariispira</taxon>
    </lineage>
</organism>
<gene>
    <name evidence="2" type="ORF">DFP90_11746</name>
</gene>
<dbReference type="RefSeq" id="WP_115939391.1">
    <property type="nucleotide sequence ID" value="NZ_QRDW01000017.1"/>
</dbReference>
<accession>A0A3D9H3U3</accession>
<evidence type="ECO:0000313" key="2">
    <source>
        <dbReference type="EMBL" id="RED44142.1"/>
    </source>
</evidence>
<keyword evidence="1" id="KW-0812">Transmembrane</keyword>
<sequence>MGLISKIVVGITTPVIVLGGLSMFQFIQVFGDIDSQREEVLSDWASSNTYEKPVYDAIIKNCFDSEKSSQITPSPFITVLDCVQSTGREHGVIQSDLDQLITNLDGVVKNTEIPAPLVWITGTPV</sequence>
<feature type="transmembrane region" description="Helical" evidence="1">
    <location>
        <begin position="7"/>
        <end position="27"/>
    </location>
</feature>
<keyword evidence="3" id="KW-1185">Reference proteome</keyword>
<name>A0A3D9H3U3_9PROT</name>
<evidence type="ECO:0000313" key="3">
    <source>
        <dbReference type="Proteomes" id="UP000256845"/>
    </source>
</evidence>
<keyword evidence="1" id="KW-1133">Transmembrane helix</keyword>
<reference evidence="2 3" key="1">
    <citation type="submission" date="2018-07" db="EMBL/GenBank/DDBJ databases">
        <title>Genomic Encyclopedia of Type Strains, Phase III (KMG-III): the genomes of soil and plant-associated and newly described type strains.</title>
        <authorList>
            <person name="Whitman W."/>
        </authorList>
    </citation>
    <scope>NUCLEOTIDE SEQUENCE [LARGE SCALE GENOMIC DNA]</scope>
    <source>
        <strain evidence="2 3">CECT 8488</strain>
    </source>
</reference>
<dbReference type="AlphaFoldDB" id="A0A3D9H3U3"/>